<accession>A0A850PDC3</accession>
<protein>
    <submittedName>
        <fullName evidence="7">Dihydroxyacetone kinase family protein</fullName>
    </submittedName>
</protein>
<evidence type="ECO:0000313" key="8">
    <source>
        <dbReference type="Proteomes" id="UP000585665"/>
    </source>
</evidence>
<dbReference type="NCBIfam" id="NF011049">
    <property type="entry name" value="PRK14479.1"/>
    <property type="match status" value="1"/>
</dbReference>
<dbReference type="GO" id="GO:0005829">
    <property type="term" value="C:cytosol"/>
    <property type="evidence" value="ECO:0007669"/>
    <property type="project" value="TreeGrafter"/>
</dbReference>
<dbReference type="PROSITE" id="PS51480">
    <property type="entry name" value="DHAL"/>
    <property type="match status" value="1"/>
</dbReference>
<evidence type="ECO:0000259" key="5">
    <source>
        <dbReference type="PROSITE" id="PS51480"/>
    </source>
</evidence>
<dbReference type="Gene3D" id="3.40.50.10440">
    <property type="entry name" value="Dihydroxyacetone kinase, domain 1"/>
    <property type="match status" value="1"/>
</dbReference>
<evidence type="ECO:0000256" key="2">
    <source>
        <dbReference type="ARBA" id="ARBA00022741"/>
    </source>
</evidence>
<keyword evidence="3 7" id="KW-0418">Kinase</keyword>
<dbReference type="GO" id="GO:0005524">
    <property type="term" value="F:ATP binding"/>
    <property type="evidence" value="ECO:0007669"/>
    <property type="project" value="UniProtKB-KW"/>
</dbReference>
<feature type="domain" description="DhaK" evidence="6">
    <location>
        <begin position="7"/>
        <end position="326"/>
    </location>
</feature>
<proteinExistence type="predicted"/>
<comment type="caution">
    <text evidence="7">The sequence shown here is derived from an EMBL/GenBank/DDBJ whole genome shotgun (WGS) entry which is preliminary data.</text>
</comment>
<dbReference type="GO" id="GO:0004371">
    <property type="term" value="F:glycerone kinase activity"/>
    <property type="evidence" value="ECO:0007669"/>
    <property type="project" value="InterPro"/>
</dbReference>
<dbReference type="InterPro" id="IPR050861">
    <property type="entry name" value="Dihydroxyacetone_Kinase"/>
</dbReference>
<dbReference type="InterPro" id="IPR004006">
    <property type="entry name" value="DhaK_dom"/>
</dbReference>
<dbReference type="RefSeq" id="WP_176613256.1">
    <property type="nucleotide sequence ID" value="NZ_JABXXR010000035.1"/>
</dbReference>
<dbReference type="Proteomes" id="UP000585665">
    <property type="component" value="Unassembled WGS sequence"/>
</dbReference>
<dbReference type="GO" id="GO:0019563">
    <property type="term" value="P:glycerol catabolic process"/>
    <property type="evidence" value="ECO:0007669"/>
    <property type="project" value="TreeGrafter"/>
</dbReference>
<keyword evidence="8" id="KW-1185">Reference proteome</keyword>
<dbReference type="FunFam" id="1.25.40.340:FF:000002">
    <property type="entry name" value="Dihydroxyacetone kinase, L subunit"/>
    <property type="match status" value="1"/>
</dbReference>
<dbReference type="PANTHER" id="PTHR28629">
    <property type="entry name" value="TRIOKINASE/FMN CYCLASE"/>
    <property type="match status" value="1"/>
</dbReference>
<gene>
    <name evidence="7" type="ORF">HUK82_06855</name>
</gene>
<dbReference type="InterPro" id="IPR004007">
    <property type="entry name" value="DhaL_dom"/>
</dbReference>
<feature type="domain" description="DhaL" evidence="5">
    <location>
        <begin position="363"/>
        <end position="565"/>
    </location>
</feature>
<dbReference type="Pfam" id="PF02734">
    <property type="entry name" value="Dak2"/>
    <property type="match status" value="1"/>
</dbReference>
<evidence type="ECO:0000256" key="1">
    <source>
        <dbReference type="ARBA" id="ARBA00022679"/>
    </source>
</evidence>
<sequence>MTKIFDKPEEFAATGLRAFNHIFQDVVRPVAGGALRAISGRKGKVTLLVGGGSGHYPTFCGYVGEGFADAVVMGDVFASPSTKSVLDIARIAHCGGGIVMGFGNYAGDNLNFGIAAERLRAEGIDTRIVTTTDDVASAPSDAHRKRRGVAGDIVVFKIMGAAADDGIDIDGVEKIGWLANDQTRSFGVAFDGCTLPGESDKLFHVAEGRMALGLGIHGEPGIAEMDFAKPSEIARLMFERVVGEAPVSSSRVAVVLNGFGSTKLEELFVLWAELEPLFSAKGLTIVAPLVGEYATSLDMAGCSLTVTWLDETLERYWRAPVNSPALRRPLIETEWVPMNAQHVERVEPTYAVEPSAVGRAAGACVGKALEALASALAEAEERLGKIDAAAGDGDHGQGMARGSSAAAEAAKKAVAAGAGPETVLAAAADAWAERAGGTSGALWGEGLRAFSSELDDAATPTAHALRQGVRRMYERITQIGKAKPGDKTIVDALAPFVETFESALGDGQPLVKAWQRAAEAAEAAAQATKDLMPGLGRAKTHGKASLGHPDAGAISMALSAEVIGSFLSTKISK</sequence>
<dbReference type="AlphaFoldDB" id="A0A850PDC3"/>
<dbReference type="EMBL" id="JABXXR010000035">
    <property type="protein sequence ID" value="NVN40286.1"/>
    <property type="molecule type" value="Genomic_DNA"/>
</dbReference>
<evidence type="ECO:0000259" key="6">
    <source>
        <dbReference type="PROSITE" id="PS51481"/>
    </source>
</evidence>
<organism evidence="7 8">
    <name type="scientific">Ameyamaea chiangmaiensis</name>
    <dbReference type="NCBI Taxonomy" id="442969"/>
    <lineage>
        <taxon>Bacteria</taxon>
        <taxon>Pseudomonadati</taxon>
        <taxon>Pseudomonadota</taxon>
        <taxon>Alphaproteobacteria</taxon>
        <taxon>Acetobacterales</taxon>
        <taxon>Acetobacteraceae</taxon>
        <taxon>Ameyamaea</taxon>
    </lineage>
</organism>
<dbReference type="Pfam" id="PF02733">
    <property type="entry name" value="Dak1"/>
    <property type="match status" value="1"/>
</dbReference>
<dbReference type="PROSITE" id="PS51481">
    <property type="entry name" value="DHAK"/>
    <property type="match status" value="1"/>
</dbReference>
<name>A0A850PDC3_9PROT</name>
<reference evidence="7 8" key="1">
    <citation type="submission" date="2020-06" db="EMBL/GenBank/DDBJ databases">
        <title>Description of novel acetic acid bacteria.</title>
        <authorList>
            <person name="Sombolestani A."/>
        </authorList>
    </citation>
    <scope>NUCLEOTIDE SEQUENCE [LARGE SCALE GENOMIC DNA]</scope>
    <source>
        <strain evidence="7 8">LMG 27010</strain>
    </source>
</reference>
<evidence type="ECO:0000256" key="3">
    <source>
        <dbReference type="ARBA" id="ARBA00022777"/>
    </source>
</evidence>
<dbReference type="PANTHER" id="PTHR28629:SF4">
    <property type="entry name" value="TRIOKINASE_FMN CYCLASE"/>
    <property type="match status" value="1"/>
</dbReference>
<dbReference type="SUPFAM" id="SSF82549">
    <property type="entry name" value="DAK1/DegV-like"/>
    <property type="match status" value="1"/>
</dbReference>
<evidence type="ECO:0000313" key="7">
    <source>
        <dbReference type="EMBL" id="NVN40286.1"/>
    </source>
</evidence>
<dbReference type="Gene3D" id="3.30.1180.20">
    <property type="entry name" value="Dihydroxyacetone kinase, domain 2"/>
    <property type="match status" value="1"/>
</dbReference>
<keyword evidence="2" id="KW-0547">Nucleotide-binding</keyword>
<dbReference type="SUPFAM" id="SSF101473">
    <property type="entry name" value="DhaL-like"/>
    <property type="match status" value="1"/>
</dbReference>
<dbReference type="Gene3D" id="1.25.40.340">
    <property type="match status" value="1"/>
</dbReference>
<evidence type="ECO:0000256" key="4">
    <source>
        <dbReference type="ARBA" id="ARBA00022840"/>
    </source>
</evidence>
<dbReference type="FunFam" id="3.40.50.10440:FF:000001">
    <property type="entry name" value="Dihydroxyacetone kinase, DhaK subunit"/>
    <property type="match status" value="1"/>
</dbReference>
<keyword evidence="1" id="KW-0808">Transferase</keyword>
<dbReference type="SMART" id="SM01120">
    <property type="entry name" value="Dak2"/>
    <property type="match status" value="1"/>
</dbReference>
<dbReference type="InterPro" id="IPR036117">
    <property type="entry name" value="DhaL_dom_sf"/>
</dbReference>
<keyword evidence="4" id="KW-0067">ATP-binding</keyword>